<dbReference type="Proteomes" id="UP000054324">
    <property type="component" value="Unassembled WGS sequence"/>
</dbReference>
<reference evidence="1 2" key="1">
    <citation type="submission" date="2013-11" db="EMBL/GenBank/DDBJ databases">
        <title>Opisthorchis viverrini - life in the bile duct.</title>
        <authorList>
            <person name="Young N.D."/>
            <person name="Nagarajan N."/>
            <person name="Lin S.J."/>
            <person name="Korhonen P.K."/>
            <person name="Jex A.R."/>
            <person name="Hall R.S."/>
            <person name="Safavi-Hemami H."/>
            <person name="Kaewkong W."/>
            <person name="Bertrand D."/>
            <person name="Gao S."/>
            <person name="Seet Q."/>
            <person name="Wongkham S."/>
            <person name="Teh B.T."/>
            <person name="Wongkham C."/>
            <person name="Intapan P.M."/>
            <person name="Maleewong W."/>
            <person name="Yang X."/>
            <person name="Hu M."/>
            <person name="Wang Z."/>
            <person name="Hofmann A."/>
            <person name="Sternberg P.W."/>
            <person name="Tan P."/>
            <person name="Wang J."/>
            <person name="Gasser R.B."/>
        </authorList>
    </citation>
    <scope>NUCLEOTIDE SEQUENCE [LARGE SCALE GENOMIC DNA]</scope>
</reference>
<evidence type="ECO:0000313" key="1">
    <source>
        <dbReference type="EMBL" id="KER31616.1"/>
    </source>
</evidence>
<dbReference type="RefSeq" id="XP_009164568.1">
    <property type="nucleotide sequence ID" value="XM_009166304.1"/>
</dbReference>
<gene>
    <name evidence="1" type="ORF">T265_02130</name>
</gene>
<dbReference type="GeneID" id="20316318"/>
<name>A0A074ZWX8_OPIVI</name>
<keyword evidence="2" id="KW-1185">Reference proteome</keyword>
<dbReference type="EMBL" id="KL596643">
    <property type="protein sequence ID" value="KER31616.1"/>
    <property type="molecule type" value="Genomic_DNA"/>
</dbReference>
<organism evidence="1 2">
    <name type="scientific">Opisthorchis viverrini</name>
    <name type="common">Southeast Asian liver fluke</name>
    <dbReference type="NCBI Taxonomy" id="6198"/>
    <lineage>
        <taxon>Eukaryota</taxon>
        <taxon>Metazoa</taxon>
        <taxon>Spiralia</taxon>
        <taxon>Lophotrochozoa</taxon>
        <taxon>Platyhelminthes</taxon>
        <taxon>Trematoda</taxon>
        <taxon>Digenea</taxon>
        <taxon>Opisthorchiida</taxon>
        <taxon>Opisthorchiata</taxon>
        <taxon>Opisthorchiidae</taxon>
        <taxon>Opisthorchis</taxon>
    </lineage>
</organism>
<dbReference type="CTD" id="20316318"/>
<dbReference type="KEGG" id="ovi:T265_02130"/>
<dbReference type="AlphaFoldDB" id="A0A074ZWX8"/>
<accession>A0A074ZWX8</accession>
<proteinExistence type="predicted"/>
<sequence length="139" mass="15267">MASAARLILAFINKMGYPTDSLRINLFVDEIFQMLLTKFRIFCRRCLAANICRPQPAEKQLDAKFFSGVVEGLVPEKMQSATVYKSQTVGLVCRLLELEGVVAITFSETFGPPEKSTICTTVTSLGEATQAVLLPQESG</sequence>
<evidence type="ECO:0000313" key="2">
    <source>
        <dbReference type="Proteomes" id="UP000054324"/>
    </source>
</evidence>
<protein>
    <submittedName>
        <fullName evidence="1">Uncharacterized protein</fullName>
    </submittedName>
</protein>